<dbReference type="InterPro" id="IPR029062">
    <property type="entry name" value="Class_I_gatase-like"/>
</dbReference>
<dbReference type="InterPro" id="IPR002818">
    <property type="entry name" value="DJ-1/PfpI"/>
</dbReference>
<reference evidence="2 3" key="1">
    <citation type="submission" date="2018-01" db="EMBL/GenBank/DDBJ databases">
        <title>Saezia sanguinis gen. nov., sp. nov., in the order Burkholderiales isolated from human blood.</title>
        <authorList>
            <person name="Medina-Pascual M.J."/>
            <person name="Valdezate S."/>
            <person name="Monzon S."/>
            <person name="Cuesta I."/>
            <person name="Carrasco G."/>
            <person name="Villalon P."/>
            <person name="Saez-Nieto J.A."/>
        </authorList>
    </citation>
    <scope>NUCLEOTIDE SEQUENCE [LARGE SCALE GENOMIC DNA]</scope>
    <source>
        <strain evidence="2 3">CNM695-12</strain>
    </source>
</reference>
<evidence type="ECO:0000313" key="3">
    <source>
        <dbReference type="Proteomes" id="UP000286947"/>
    </source>
</evidence>
<sequence>MHINIFLFNDFETLDAFGPVEVLGRVDSYQLHYCSLPGGLVTSRQQVPVVTVPVSQVDQDGVLLIPGGQGTRPLVSDEQAISALKNLAAKSAYCLSVCTGSALLAKTGLLSGRVATSNKKAWPWVTSVDQAVLWKRQARWCVDGKFYTSSGVSAGMDMTLGFIADQHGMNKANDIAQHIEYVWNANPDNDPFAG</sequence>
<dbReference type="Gene3D" id="3.40.50.880">
    <property type="match status" value="1"/>
</dbReference>
<dbReference type="CDD" id="cd03139">
    <property type="entry name" value="GATase1_PfpI_2"/>
    <property type="match status" value="1"/>
</dbReference>
<comment type="caution">
    <text evidence="2">The sequence shown here is derived from an EMBL/GenBank/DDBJ whole genome shotgun (WGS) entry which is preliminary data.</text>
</comment>
<dbReference type="EMBL" id="PQSP01000013">
    <property type="protein sequence ID" value="RUS65444.1"/>
    <property type="molecule type" value="Genomic_DNA"/>
</dbReference>
<protein>
    <submittedName>
        <fullName evidence="2">Isonitrile hydratase</fullName>
        <ecNumber evidence="2">4.2.1.103</ecNumber>
    </submittedName>
</protein>
<keyword evidence="2" id="KW-0456">Lyase</keyword>
<evidence type="ECO:0000313" key="2">
    <source>
        <dbReference type="EMBL" id="RUS65444.1"/>
    </source>
</evidence>
<dbReference type="SUPFAM" id="SSF52317">
    <property type="entry name" value="Class I glutamine amidotransferase-like"/>
    <property type="match status" value="1"/>
</dbReference>
<dbReference type="Proteomes" id="UP000286947">
    <property type="component" value="Unassembled WGS sequence"/>
</dbReference>
<dbReference type="EC" id="4.2.1.103" evidence="2"/>
<accession>A0A433S9U9</accession>
<dbReference type="OrthoDB" id="9794896at2"/>
<gene>
    <name evidence="2" type="primary">inhA</name>
    <name evidence="2" type="ORF">CUZ56_03026</name>
</gene>
<feature type="domain" description="DJ-1/PfpI" evidence="1">
    <location>
        <begin position="2"/>
        <end position="163"/>
    </location>
</feature>
<name>A0A433S9U9_9BURK</name>
<dbReference type="RefSeq" id="WP_126981178.1">
    <property type="nucleotide sequence ID" value="NZ_PQSP01000013.1"/>
</dbReference>
<dbReference type="AlphaFoldDB" id="A0A433S9U9"/>
<evidence type="ECO:0000259" key="1">
    <source>
        <dbReference type="Pfam" id="PF01965"/>
    </source>
</evidence>
<dbReference type="PANTHER" id="PTHR43130">
    <property type="entry name" value="ARAC-FAMILY TRANSCRIPTIONAL REGULATOR"/>
    <property type="match status" value="1"/>
</dbReference>
<proteinExistence type="predicted"/>
<keyword evidence="3" id="KW-1185">Reference proteome</keyword>
<dbReference type="Pfam" id="PF01965">
    <property type="entry name" value="DJ-1_PfpI"/>
    <property type="match status" value="1"/>
</dbReference>
<dbReference type="InterPro" id="IPR052158">
    <property type="entry name" value="INH-QAR"/>
</dbReference>
<dbReference type="GO" id="GO:0050549">
    <property type="term" value="F:cyclohexyl-isocyanide hydratase activity"/>
    <property type="evidence" value="ECO:0007669"/>
    <property type="project" value="UniProtKB-EC"/>
</dbReference>
<dbReference type="PANTHER" id="PTHR43130:SF15">
    <property type="entry name" value="THIJ_PFPI FAMILY PROTEIN (AFU_ORTHOLOGUE AFUA_5G14240)"/>
    <property type="match status" value="1"/>
</dbReference>
<organism evidence="2 3">
    <name type="scientific">Saezia sanguinis</name>
    <dbReference type="NCBI Taxonomy" id="1965230"/>
    <lineage>
        <taxon>Bacteria</taxon>
        <taxon>Pseudomonadati</taxon>
        <taxon>Pseudomonadota</taxon>
        <taxon>Betaproteobacteria</taxon>
        <taxon>Burkholderiales</taxon>
        <taxon>Saeziaceae</taxon>
        <taxon>Saezia</taxon>
    </lineage>
</organism>